<evidence type="ECO:0000256" key="8">
    <source>
        <dbReference type="RuleBase" id="RU363032"/>
    </source>
</evidence>
<dbReference type="FunFam" id="1.10.3720.10:FF:000002">
    <property type="entry name" value="D-methionine ABC transporter permease MetI"/>
    <property type="match status" value="1"/>
</dbReference>
<dbReference type="PROSITE" id="PS50928">
    <property type="entry name" value="ABC_TM1"/>
    <property type="match status" value="1"/>
</dbReference>
<comment type="subcellular location">
    <subcellularLocation>
        <location evidence="1 8">Cell membrane</location>
        <topology evidence="1 8">Multi-pass membrane protein</topology>
    </subcellularLocation>
</comment>
<dbReference type="AlphaFoldDB" id="A0A2N6VM42"/>
<feature type="transmembrane region" description="Helical" evidence="8">
    <location>
        <begin position="54"/>
        <end position="78"/>
    </location>
</feature>
<evidence type="ECO:0000256" key="7">
    <source>
        <dbReference type="ARBA" id="ARBA00023136"/>
    </source>
</evidence>
<dbReference type="CDD" id="cd06261">
    <property type="entry name" value="TM_PBP2"/>
    <property type="match status" value="1"/>
</dbReference>
<dbReference type="SUPFAM" id="SSF161098">
    <property type="entry name" value="MetI-like"/>
    <property type="match status" value="1"/>
</dbReference>
<dbReference type="InterPro" id="IPR000515">
    <property type="entry name" value="MetI-like"/>
</dbReference>
<evidence type="ECO:0000256" key="1">
    <source>
        <dbReference type="ARBA" id="ARBA00004651"/>
    </source>
</evidence>
<keyword evidence="7 8" id="KW-0472">Membrane</keyword>
<dbReference type="PANTHER" id="PTHR30450">
    <property type="entry name" value="ABC TRANSPORTER PERMEASE"/>
    <property type="match status" value="1"/>
</dbReference>
<proteinExistence type="inferred from homology"/>
<feature type="transmembrane region" description="Helical" evidence="8">
    <location>
        <begin position="191"/>
        <end position="210"/>
    </location>
</feature>
<feature type="transmembrane region" description="Helical" evidence="8">
    <location>
        <begin position="90"/>
        <end position="108"/>
    </location>
</feature>
<evidence type="ECO:0000256" key="6">
    <source>
        <dbReference type="ARBA" id="ARBA00022989"/>
    </source>
</evidence>
<keyword evidence="5 8" id="KW-0812">Transmembrane</keyword>
<keyword evidence="3 8" id="KW-0813">Transport</keyword>
<evidence type="ECO:0000256" key="2">
    <source>
        <dbReference type="ARBA" id="ARBA00007069"/>
    </source>
</evidence>
<dbReference type="OrthoDB" id="9793490at2"/>
<keyword evidence="4" id="KW-1003">Cell membrane</keyword>
<comment type="caution">
    <text evidence="10">The sequence shown here is derived from an EMBL/GenBank/DDBJ whole genome shotgun (WGS) entry which is preliminary data.</text>
</comment>
<dbReference type="Gene3D" id="1.10.3720.10">
    <property type="entry name" value="MetI-like"/>
    <property type="match status" value="1"/>
</dbReference>
<dbReference type="InterPro" id="IPR051322">
    <property type="entry name" value="AA_ABC_Transporter_Permease"/>
</dbReference>
<protein>
    <submittedName>
        <fullName evidence="10">Metal ABC transporter permease</fullName>
    </submittedName>
</protein>
<dbReference type="NCBIfam" id="NF008049">
    <property type="entry name" value="PRK10782.1"/>
    <property type="match status" value="1"/>
</dbReference>
<evidence type="ECO:0000256" key="5">
    <source>
        <dbReference type="ARBA" id="ARBA00022692"/>
    </source>
</evidence>
<feature type="domain" description="ABC transmembrane type-1" evidence="9">
    <location>
        <begin position="16"/>
        <end position="210"/>
    </location>
</feature>
<organism evidence="10 11">
    <name type="scientific">Brevibacterium paucivorans</name>
    <dbReference type="NCBI Taxonomy" id="170994"/>
    <lineage>
        <taxon>Bacteria</taxon>
        <taxon>Bacillati</taxon>
        <taxon>Actinomycetota</taxon>
        <taxon>Actinomycetes</taxon>
        <taxon>Micrococcales</taxon>
        <taxon>Brevibacteriaceae</taxon>
        <taxon>Brevibacterium</taxon>
    </lineage>
</organism>
<evidence type="ECO:0000256" key="4">
    <source>
        <dbReference type="ARBA" id="ARBA00022475"/>
    </source>
</evidence>
<feature type="transmembrane region" description="Helical" evidence="8">
    <location>
        <begin position="20"/>
        <end position="42"/>
    </location>
</feature>
<dbReference type="EMBL" id="PNHK01000003">
    <property type="protein sequence ID" value="PMD05186.1"/>
    <property type="molecule type" value="Genomic_DNA"/>
</dbReference>
<evidence type="ECO:0000259" key="9">
    <source>
        <dbReference type="PROSITE" id="PS50928"/>
    </source>
</evidence>
<gene>
    <name evidence="10" type="ORF">CJ199_08870</name>
</gene>
<dbReference type="GO" id="GO:0048473">
    <property type="term" value="P:D-methionine transmembrane transport"/>
    <property type="evidence" value="ECO:0007669"/>
    <property type="project" value="TreeGrafter"/>
</dbReference>
<dbReference type="Proteomes" id="UP000235598">
    <property type="component" value="Unassembled WGS sequence"/>
</dbReference>
<feature type="transmembrane region" description="Helical" evidence="8">
    <location>
        <begin position="145"/>
        <end position="171"/>
    </location>
</feature>
<dbReference type="RefSeq" id="WP_102239127.1">
    <property type="nucleotide sequence ID" value="NZ_PNHK01000003.1"/>
</dbReference>
<evidence type="ECO:0000313" key="10">
    <source>
        <dbReference type="EMBL" id="PMD05186.1"/>
    </source>
</evidence>
<dbReference type="GO" id="GO:0005886">
    <property type="term" value="C:plasma membrane"/>
    <property type="evidence" value="ECO:0007669"/>
    <property type="project" value="UniProtKB-SubCell"/>
</dbReference>
<evidence type="ECO:0000313" key="11">
    <source>
        <dbReference type="Proteomes" id="UP000235598"/>
    </source>
</evidence>
<dbReference type="InterPro" id="IPR035906">
    <property type="entry name" value="MetI-like_sf"/>
</dbReference>
<accession>A0A2N6VM42</accession>
<evidence type="ECO:0000256" key="3">
    <source>
        <dbReference type="ARBA" id="ARBA00022448"/>
    </source>
</evidence>
<reference evidence="10 11" key="1">
    <citation type="submission" date="2017-09" db="EMBL/GenBank/DDBJ databases">
        <title>Bacterial strain isolated from the female urinary microbiota.</title>
        <authorList>
            <person name="Thomas-White K."/>
            <person name="Kumar N."/>
            <person name="Forster S."/>
            <person name="Putonti C."/>
            <person name="Lawley T."/>
            <person name="Wolfe A.J."/>
        </authorList>
    </citation>
    <scope>NUCLEOTIDE SEQUENCE [LARGE SCALE GENOMIC DNA]</scope>
    <source>
        <strain evidence="10 11">UMB1301</strain>
    </source>
</reference>
<keyword evidence="6 8" id="KW-1133">Transmembrane helix</keyword>
<dbReference type="PANTHER" id="PTHR30450:SF1">
    <property type="entry name" value="D-METHIONINE TRANSPORT SYSTEM PERMEASE PROTEIN METI-RELATED"/>
    <property type="match status" value="1"/>
</dbReference>
<dbReference type="Pfam" id="PF00528">
    <property type="entry name" value="BPD_transp_1"/>
    <property type="match status" value="1"/>
</dbReference>
<comment type="similarity">
    <text evidence="2">Belongs to the binding-protein-dependent transport system permease family. CysTW subfamily.</text>
</comment>
<sequence length="220" mass="23451">MWLNNPVIANELWPAFCETLFMTLLSALFSVVLGLPLGILLWRTAKNSLSPNPVLYRILSTIVDIGRSIPFIILMIALIPFTRFMVGTALGWYATVVPLTVGAIPFYARLVEAALREVSTGKIEAVTMMGASHGQIIRQVMIPEALPGLVSAATVTTVTLVGYTAMAGAAGGGGVGALAISYGYQRYQGDTMLVCIIVLVALVGVLQFVGDRIANAVDHR</sequence>
<name>A0A2N6VM42_9MICO</name>